<proteinExistence type="predicted"/>
<protein>
    <recommendedName>
        <fullName evidence="2">Cgl0159-like domain-containing protein</fullName>
    </recommendedName>
</protein>
<sequence length="79" mass="8057">MHDGTPTGGVGGGGAVGATAVRRSPEAWEAPEEARRTARERLDEPAGVWGLVIGRALLYPSDEDVATAVGTAVAMLEVA</sequence>
<feature type="compositionally biased region" description="Gly residues" evidence="1">
    <location>
        <begin position="1"/>
        <end position="16"/>
    </location>
</feature>
<dbReference type="AlphaFoldDB" id="A0A9W6MFA4"/>
<dbReference type="Pfam" id="PF22649">
    <property type="entry name" value="Cgl0159"/>
    <property type="match status" value="1"/>
</dbReference>
<name>A0A9W6MFA4_9ACTN</name>
<evidence type="ECO:0000313" key="4">
    <source>
        <dbReference type="Proteomes" id="UP001143474"/>
    </source>
</evidence>
<gene>
    <name evidence="3" type="ORF">GCM10017600_50900</name>
</gene>
<evidence type="ECO:0000259" key="2">
    <source>
        <dbReference type="Pfam" id="PF22649"/>
    </source>
</evidence>
<evidence type="ECO:0000256" key="1">
    <source>
        <dbReference type="SAM" id="MobiDB-lite"/>
    </source>
</evidence>
<dbReference type="RefSeq" id="WP_271220054.1">
    <property type="nucleotide sequence ID" value="NZ_BAAAVD010000020.1"/>
</dbReference>
<reference evidence="3" key="2">
    <citation type="submission" date="2023-01" db="EMBL/GenBank/DDBJ databases">
        <authorList>
            <person name="Sun Q."/>
            <person name="Evtushenko L."/>
        </authorList>
    </citation>
    <scope>NUCLEOTIDE SEQUENCE</scope>
    <source>
        <strain evidence="3">VKM Ac-2007</strain>
    </source>
</reference>
<dbReference type="Proteomes" id="UP001143474">
    <property type="component" value="Unassembled WGS sequence"/>
</dbReference>
<accession>A0A9W6MFA4</accession>
<dbReference type="EMBL" id="BSEV01000012">
    <property type="protein sequence ID" value="GLK11683.1"/>
    <property type="molecule type" value="Genomic_DNA"/>
</dbReference>
<dbReference type="InterPro" id="IPR054574">
    <property type="entry name" value="Cgl0159_dom"/>
</dbReference>
<feature type="region of interest" description="Disordered" evidence="1">
    <location>
        <begin position="1"/>
        <end position="41"/>
    </location>
</feature>
<evidence type="ECO:0000313" key="3">
    <source>
        <dbReference type="EMBL" id="GLK11683.1"/>
    </source>
</evidence>
<keyword evidence="4" id="KW-1185">Reference proteome</keyword>
<reference evidence="3" key="1">
    <citation type="journal article" date="2014" name="Int. J. Syst. Evol. Microbiol.">
        <title>Complete genome sequence of Corynebacterium casei LMG S-19264T (=DSM 44701T), isolated from a smear-ripened cheese.</title>
        <authorList>
            <consortium name="US DOE Joint Genome Institute (JGI-PGF)"/>
            <person name="Walter F."/>
            <person name="Albersmeier A."/>
            <person name="Kalinowski J."/>
            <person name="Ruckert C."/>
        </authorList>
    </citation>
    <scope>NUCLEOTIDE SEQUENCE</scope>
    <source>
        <strain evidence="3">VKM Ac-2007</strain>
    </source>
</reference>
<comment type="caution">
    <text evidence="3">The sequence shown here is derived from an EMBL/GenBank/DDBJ whole genome shotgun (WGS) entry which is preliminary data.</text>
</comment>
<feature type="domain" description="Cgl0159-like" evidence="2">
    <location>
        <begin position="29"/>
        <end position="73"/>
    </location>
</feature>
<organism evidence="3 4">
    <name type="scientific">Streptosporangium carneum</name>
    <dbReference type="NCBI Taxonomy" id="47481"/>
    <lineage>
        <taxon>Bacteria</taxon>
        <taxon>Bacillati</taxon>
        <taxon>Actinomycetota</taxon>
        <taxon>Actinomycetes</taxon>
        <taxon>Streptosporangiales</taxon>
        <taxon>Streptosporangiaceae</taxon>
        <taxon>Streptosporangium</taxon>
    </lineage>
</organism>
<feature type="compositionally biased region" description="Basic and acidic residues" evidence="1">
    <location>
        <begin position="32"/>
        <end position="41"/>
    </location>
</feature>